<name>A0A9X3BQG6_9MYCO</name>
<reference evidence="1" key="2">
    <citation type="journal article" date="2022" name="BMC Genomics">
        <title>Comparative genome analysis of mycobacteria focusing on tRNA and non-coding RNA.</title>
        <authorList>
            <person name="Behra P.R.K."/>
            <person name="Pettersson B.M.F."/>
            <person name="Ramesh M."/>
            <person name="Das S."/>
            <person name="Dasgupta S."/>
            <person name="Kirsebom L.A."/>
        </authorList>
    </citation>
    <scope>NUCLEOTIDE SEQUENCE</scope>
    <source>
        <strain evidence="1">DSM 44615</strain>
    </source>
</reference>
<dbReference type="RefSeq" id="WP_264015869.1">
    <property type="nucleotide sequence ID" value="NZ_JACKSJ010000250.1"/>
</dbReference>
<dbReference type="AlphaFoldDB" id="A0A9X3BQG6"/>
<evidence type="ECO:0000313" key="1">
    <source>
        <dbReference type="EMBL" id="MCV7173699.1"/>
    </source>
</evidence>
<accession>A0A9X3BQG6</accession>
<protein>
    <submittedName>
        <fullName evidence="1">Uncharacterized protein</fullName>
    </submittedName>
</protein>
<evidence type="ECO:0000313" key="2">
    <source>
        <dbReference type="Proteomes" id="UP001140293"/>
    </source>
</evidence>
<dbReference type="Proteomes" id="UP001140293">
    <property type="component" value="Unassembled WGS sequence"/>
</dbReference>
<gene>
    <name evidence="1" type="ORF">H7I41_27630</name>
</gene>
<dbReference type="EMBL" id="JACKSJ010000250">
    <property type="protein sequence ID" value="MCV7173699.1"/>
    <property type="molecule type" value="Genomic_DNA"/>
</dbReference>
<organism evidence="1 2">
    <name type="scientific">[Mycobacterium] manitobense</name>
    <dbReference type="NCBI Taxonomy" id="190147"/>
    <lineage>
        <taxon>Bacteria</taxon>
        <taxon>Bacillati</taxon>
        <taxon>Actinomycetota</taxon>
        <taxon>Actinomycetes</taxon>
        <taxon>Mycobacteriales</taxon>
        <taxon>Mycobacteriaceae</taxon>
        <taxon>Mycolicibacterium</taxon>
    </lineage>
</organism>
<comment type="caution">
    <text evidence="1">The sequence shown here is derived from an EMBL/GenBank/DDBJ whole genome shotgun (WGS) entry which is preliminary data.</text>
</comment>
<proteinExistence type="predicted"/>
<keyword evidence="2" id="KW-1185">Reference proteome</keyword>
<reference evidence="1" key="1">
    <citation type="submission" date="2020-07" db="EMBL/GenBank/DDBJ databases">
        <authorList>
            <person name="Pettersson B.M.F."/>
            <person name="Behra P.R.K."/>
            <person name="Ramesh M."/>
            <person name="Das S."/>
            <person name="Dasgupta S."/>
            <person name="Kirsebom L.A."/>
        </authorList>
    </citation>
    <scope>NUCLEOTIDE SEQUENCE</scope>
    <source>
        <strain evidence="1">DSM 44615</strain>
    </source>
</reference>
<sequence length="195" mass="21618">MPVGATQDAFRDAARDDGVELVGQRVEWLNQRGHLGLPPGAQFASVRATLESIYVALGGDLATLATARTTPLRGDFLHVDSGTLIEVDESQHFTSARLRSLQLYLPDAPLGFDHGRYTDLCETWRDRSDNFYRTKAARGFGIGGRQRQRAYYDALRDLATPAAGHPVLIRIDAADRDGADAYRRHRDRLRAALGR</sequence>